<reference evidence="2" key="1">
    <citation type="submission" date="2016-10" db="EMBL/GenBank/DDBJ databases">
        <authorList>
            <person name="Varghese N."/>
            <person name="Submissions S."/>
        </authorList>
    </citation>
    <scope>NUCLEOTIDE SEQUENCE [LARGE SCALE GENOMIC DNA]</scope>
    <source>
        <strain evidence="2">DSM 46838</strain>
    </source>
</reference>
<proteinExistence type="predicted"/>
<evidence type="ECO:0000313" key="1">
    <source>
        <dbReference type="EMBL" id="SFF96122.1"/>
    </source>
</evidence>
<organism evidence="1 2">
    <name type="scientific">Blastococcus tunisiensis</name>
    <dbReference type="NCBI Taxonomy" id="1798228"/>
    <lineage>
        <taxon>Bacteria</taxon>
        <taxon>Bacillati</taxon>
        <taxon>Actinomycetota</taxon>
        <taxon>Actinomycetes</taxon>
        <taxon>Geodermatophilales</taxon>
        <taxon>Geodermatophilaceae</taxon>
        <taxon>Blastococcus</taxon>
    </lineage>
</organism>
<keyword evidence="2" id="KW-1185">Reference proteome</keyword>
<dbReference type="AlphaFoldDB" id="A0A1I2MXB9"/>
<gene>
    <name evidence="1" type="ORF">SAMN05216574_1384</name>
</gene>
<sequence length="93" mass="9700">MPRTAIVENKILVTGIDLADALRIARVSLEAGQPSAFIVSDPSSGRPGAGTHAVTIEFPPRGGAETAAAFVKFIAEVVHEVSVSDLLKAPDDY</sequence>
<evidence type="ECO:0000313" key="2">
    <source>
        <dbReference type="Proteomes" id="UP000198589"/>
    </source>
</evidence>
<name>A0A1I2MXB9_9ACTN</name>
<dbReference type="EMBL" id="FOND01000038">
    <property type="protein sequence ID" value="SFF96122.1"/>
    <property type="molecule type" value="Genomic_DNA"/>
</dbReference>
<protein>
    <submittedName>
        <fullName evidence="1">Uncharacterized protein</fullName>
    </submittedName>
</protein>
<accession>A0A1I2MXB9</accession>
<dbReference type="Proteomes" id="UP000198589">
    <property type="component" value="Unassembled WGS sequence"/>
</dbReference>